<sequence length="675" mass="73218">ISEAPDIAPSSPGPAPGPARPRGGPGGAPRRQQLMTPEGYVISSVILAVIGVVGFLCNGVVLLIYFKDRQLWTPLNLLLLNLVIGDFSVATLGTPFTFVASVARRWVFGEGMCVVYGFFMALMGITSISTLTVLSFERYMLISRPFGVGGLSRRGAAGLVAAAWVYSFALTAPPLFGWGEYTNEAANISCSVNWETRAHNSPSYIVFLFLFGLVGPVLVMVWSYVNIMCTIRYNTIRIGQVTRAQQRIGLMVGLMVSAFLVAWTPYAGLALYAAFGTTEPIAPGLAVAPALFAKSSICYNPFIYVMLNTQFRASWKRLWGPHSSDTSLEAGVEPSVPGELVCTQQTSAGGCGSPVGVVSSAAAGSARRPNTPPPSYRRQRKMERLLQVRQQEQLQQQGPHSCSSCSSNSNGCSRQGRVANSSRSRSRAARAAYQSAPNSESAPFVAPVVTPSPRPWSAPPSTAAPPDSDDSDDQRAAYKRVVKREKLVARQRLRQLREVARRQTRQERQLEKQLQRHERELEQQREKQERLEEKRRRKEDSLRRLQQQQFSAKFHPACLVALVTDPRTNSLLSVKVGEGVSKHSAPGLLARCFGRQLGAKSAAEAKKKAQLQQAAARAAAGAGAGAEAGDENGLDAISLSSAGDCNLGIEVFEVEVRGGDQDWDLHRLPPTESSL</sequence>
<feature type="transmembrane region" description="Helical" evidence="13">
    <location>
        <begin position="156"/>
        <end position="176"/>
    </location>
</feature>
<evidence type="ECO:0000256" key="12">
    <source>
        <dbReference type="SAM" id="MobiDB-lite"/>
    </source>
</evidence>
<keyword evidence="3 11" id="KW-0812">Transmembrane</keyword>
<keyword evidence="10" id="KW-0844">Vision</keyword>
<dbReference type="PANTHER" id="PTHR24240">
    <property type="entry name" value="OPSIN"/>
    <property type="match status" value="1"/>
</dbReference>
<feature type="region of interest" description="Disordered" evidence="12">
    <location>
        <begin position="500"/>
        <end position="544"/>
    </location>
</feature>
<keyword evidence="6 13" id="KW-0472">Membrane</keyword>
<feature type="transmembrane region" description="Helical" evidence="13">
    <location>
        <begin position="204"/>
        <end position="227"/>
    </location>
</feature>
<evidence type="ECO:0000256" key="4">
    <source>
        <dbReference type="ARBA" id="ARBA00022989"/>
    </source>
</evidence>
<dbReference type="Gene3D" id="1.20.1070.10">
    <property type="entry name" value="Rhodopsin 7-helix transmembrane proteins"/>
    <property type="match status" value="1"/>
</dbReference>
<dbReference type="AlphaFoldDB" id="A0AAE1HWN6"/>
<keyword evidence="7 11" id="KW-0675">Receptor</keyword>
<feature type="transmembrane region" description="Helical" evidence="13">
    <location>
        <begin position="281"/>
        <end position="307"/>
    </location>
</feature>
<feature type="transmembrane region" description="Helical" evidence="13">
    <location>
        <begin position="78"/>
        <end position="103"/>
    </location>
</feature>
<feature type="transmembrane region" description="Helical" evidence="13">
    <location>
        <begin position="40"/>
        <end position="66"/>
    </location>
</feature>
<evidence type="ECO:0000256" key="11">
    <source>
        <dbReference type="RuleBase" id="RU000688"/>
    </source>
</evidence>
<evidence type="ECO:0000256" key="10">
    <source>
        <dbReference type="ARBA" id="ARBA00023305"/>
    </source>
</evidence>
<dbReference type="PROSITE" id="PS00237">
    <property type="entry name" value="G_PROTEIN_RECEP_F1_1"/>
    <property type="match status" value="1"/>
</dbReference>
<feature type="region of interest" description="Disordered" evidence="12">
    <location>
        <begin position="389"/>
        <end position="474"/>
    </location>
</feature>
<dbReference type="InterPro" id="IPR017452">
    <property type="entry name" value="GPCR_Rhodpsn_7TM"/>
</dbReference>
<reference evidence="15" key="2">
    <citation type="journal article" date="2023" name="BMC Genomics">
        <title>Pest status, molecular evolution, and epigenetic factors derived from the genome assembly of Frankliniella fusca, a thysanopteran phytovirus vector.</title>
        <authorList>
            <person name="Catto M.A."/>
            <person name="Labadie P.E."/>
            <person name="Jacobson A.L."/>
            <person name="Kennedy G.G."/>
            <person name="Srinivasan R."/>
            <person name="Hunt B.G."/>
        </authorList>
    </citation>
    <scope>NUCLEOTIDE SEQUENCE</scope>
    <source>
        <strain evidence="15">PL_HMW_Pooled</strain>
    </source>
</reference>
<dbReference type="PRINTS" id="PR00237">
    <property type="entry name" value="GPCRRHODOPSN"/>
</dbReference>
<dbReference type="Pfam" id="PF00001">
    <property type="entry name" value="7tm_1"/>
    <property type="match status" value="1"/>
</dbReference>
<organism evidence="15 16">
    <name type="scientific">Frankliniella fusca</name>
    <dbReference type="NCBI Taxonomy" id="407009"/>
    <lineage>
        <taxon>Eukaryota</taxon>
        <taxon>Metazoa</taxon>
        <taxon>Ecdysozoa</taxon>
        <taxon>Arthropoda</taxon>
        <taxon>Hexapoda</taxon>
        <taxon>Insecta</taxon>
        <taxon>Pterygota</taxon>
        <taxon>Neoptera</taxon>
        <taxon>Paraneoptera</taxon>
        <taxon>Thysanoptera</taxon>
        <taxon>Terebrantia</taxon>
        <taxon>Thripoidea</taxon>
        <taxon>Thripidae</taxon>
        <taxon>Frankliniella</taxon>
    </lineage>
</organism>
<gene>
    <name evidence="15" type="ORF">KUF71_016519</name>
</gene>
<dbReference type="GO" id="GO:0016020">
    <property type="term" value="C:membrane"/>
    <property type="evidence" value="ECO:0007669"/>
    <property type="project" value="UniProtKB-SubCell"/>
</dbReference>
<feature type="region of interest" description="Disordered" evidence="12">
    <location>
        <begin position="1"/>
        <end position="30"/>
    </location>
</feature>
<reference evidence="15" key="1">
    <citation type="submission" date="2021-07" db="EMBL/GenBank/DDBJ databases">
        <authorList>
            <person name="Catto M.A."/>
            <person name="Jacobson A."/>
            <person name="Kennedy G."/>
            <person name="Labadie P."/>
            <person name="Hunt B.G."/>
            <person name="Srinivasan R."/>
        </authorList>
    </citation>
    <scope>NUCLEOTIDE SEQUENCE</scope>
    <source>
        <strain evidence="15">PL_HMW_Pooled</strain>
        <tissue evidence="15">Head</tissue>
    </source>
</reference>
<dbReference type="Proteomes" id="UP001219518">
    <property type="component" value="Unassembled WGS sequence"/>
</dbReference>
<dbReference type="GO" id="GO:0007601">
    <property type="term" value="P:visual perception"/>
    <property type="evidence" value="ECO:0007669"/>
    <property type="project" value="UniProtKB-KW"/>
</dbReference>
<keyword evidence="5 11" id="KW-0297">G-protein coupled receptor</keyword>
<evidence type="ECO:0000256" key="9">
    <source>
        <dbReference type="ARBA" id="ARBA00023224"/>
    </source>
</evidence>
<evidence type="ECO:0000256" key="7">
    <source>
        <dbReference type="ARBA" id="ARBA00023170"/>
    </source>
</evidence>
<comment type="subcellular location">
    <subcellularLocation>
        <location evidence="1">Membrane</location>
        <topology evidence="1">Multi-pass membrane protein</topology>
    </subcellularLocation>
</comment>
<evidence type="ECO:0000256" key="13">
    <source>
        <dbReference type="SAM" id="Phobius"/>
    </source>
</evidence>
<feature type="compositionally biased region" description="Low complexity" evidence="12">
    <location>
        <begin position="389"/>
        <end position="413"/>
    </location>
</feature>
<keyword evidence="9 11" id="KW-0807">Transducer</keyword>
<dbReference type="CDD" id="cd14969">
    <property type="entry name" value="7tmA_Opsins_type2_animals"/>
    <property type="match status" value="1"/>
</dbReference>
<dbReference type="PROSITE" id="PS50262">
    <property type="entry name" value="G_PROTEIN_RECEP_F1_2"/>
    <property type="match status" value="1"/>
</dbReference>
<keyword evidence="10" id="KW-0716">Sensory transduction</keyword>
<evidence type="ECO:0000256" key="6">
    <source>
        <dbReference type="ARBA" id="ARBA00023136"/>
    </source>
</evidence>
<keyword evidence="4 13" id="KW-1133">Transmembrane helix</keyword>
<dbReference type="EMBL" id="JAHWGI010001320">
    <property type="protein sequence ID" value="KAK3928170.1"/>
    <property type="molecule type" value="Genomic_DNA"/>
</dbReference>
<dbReference type="GO" id="GO:0004930">
    <property type="term" value="F:G protein-coupled receptor activity"/>
    <property type="evidence" value="ECO:0007669"/>
    <property type="project" value="UniProtKB-KW"/>
</dbReference>
<feature type="transmembrane region" description="Helical" evidence="13">
    <location>
        <begin position="115"/>
        <end position="136"/>
    </location>
</feature>
<evidence type="ECO:0000313" key="16">
    <source>
        <dbReference type="Proteomes" id="UP001219518"/>
    </source>
</evidence>
<comment type="caution">
    <text evidence="15">The sequence shown here is derived from an EMBL/GenBank/DDBJ whole genome shotgun (WGS) entry which is preliminary data.</text>
</comment>
<protein>
    <submittedName>
        <fullName evidence="15">Pinopsin</fullName>
    </submittedName>
</protein>
<evidence type="ECO:0000313" key="15">
    <source>
        <dbReference type="EMBL" id="KAK3928170.1"/>
    </source>
</evidence>
<accession>A0AAE1HWN6</accession>
<feature type="transmembrane region" description="Helical" evidence="13">
    <location>
        <begin position="248"/>
        <end position="275"/>
    </location>
</feature>
<evidence type="ECO:0000256" key="3">
    <source>
        <dbReference type="ARBA" id="ARBA00022692"/>
    </source>
</evidence>
<comment type="similarity">
    <text evidence="2 11">Belongs to the G-protein coupled receptor 1 family.</text>
</comment>
<keyword evidence="16" id="KW-1185">Reference proteome</keyword>
<dbReference type="InterPro" id="IPR000276">
    <property type="entry name" value="GPCR_Rhodpsn"/>
</dbReference>
<proteinExistence type="inferred from homology"/>
<feature type="domain" description="G-protein coupled receptors family 1 profile" evidence="14">
    <location>
        <begin position="57"/>
        <end position="304"/>
    </location>
</feature>
<evidence type="ECO:0000256" key="8">
    <source>
        <dbReference type="ARBA" id="ARBA00023180"/>
    </source>
</evidence>
<evidence type="ECO:0000256" key="2">
    <source>
        <dbReference type="ARBA" id="ARBA00010663"/>
    </source>
</evidence>
<name>A0AAE1HWN6_9NEOP</name>
<keyword evidence="8" id="KW-0325">Glycoprotein</keyword>
<evidence type="ECO:0000256" key="5">
    <source>
        <dbReference type="ARBA" id="ARBA00023040"/>
    </source>
</evidence>
<feature type="non-terminal residue" evidence="15">
    <location>
        <position position="1"/>
    </location>
</feature>
<evidence type="ECO:0000259" key="14">
    <source>
        <dbReference type="PROSITE" id="PS50262"/>
    </source>
</evidence>
<dbReference type="SUPFAM" id="SSF81321">
    <property type="entry name" value="Family A G protein-coupled receptor-like"/>
    <property type="match status" value="1"/>
</dbReference>
<feature type="compositionally biased region" description="Basic and acidic residues" evidence="12">
    <location>
        <begin position="500"/>
        <end position="543"/>
    </location>
</feature>
<evidence type="ECO:0000256" key="1">
    <source>
        <dbReference type="ARBA" id="ARBA00004141"/>
    </source>
</evidence>
<dbReference type="InterPro" id="IPR050125">
    <property type="entry name" value="GPCR_opsins"/>
</dbReference>